<dbReference type="PANTHER" id="PTHR47739">
    <property type="entry name" value="TRNA1(VAL) (ADENINE(37)-N6)-METHYLTRANSFERASE"/>
    <property type="match status" value="1"/>
</dbReference>
<dbReference type="PROSITE" id="PS00092">
    <property type="entry name" value="N6_MTASE"/>
    <property type="match status" value="1"/>
</dbReference>
<evidence type="ECO:0000313" key="4">
    <source>
        <dbReference type="EMBL" id="NDW45233.1"/>
    </source>
</evidence>
<evidence type="ECO:0000256" key="2">
    <source>
        <dbReference type="ARBA" id="ARBA00022691"/>
    </source>
</evidence>
<dbReference type="SUPFAM" id="SSF53335">
    <property type="entry name" value="S-adenosyl-L-methionine-dependent methyltransferases"/>
    <property type="match status" value="1"/>
</dbReference>
<evidence type="ECO:0000259" key="3">
    <source>
        <dbReference type="Pfam" id="PF05175"/>
    </source>
</evidence>
<keyword evidence="2" id="KW-0949">S-adenosyl-L-methionine</keyword>
<reference evidence="4" key="1">
    <citation type="submission" date="2020-02" db="EMBL/GenBank/DDBJ databases">
        <title>Delineation of the pyrene-degrading pathway in Roseobacter clade bacteria by genomic analysis.</title>
        <authorList>
            <person name="Zhou H."/>
            <person name="Wang H."/>
        </authorList>
    </citation>
    <scope>NUCLEOTIDE SEQUENCE</scope>
    <source>
        <strain evidence="4">PrR005</strain>
    </source>
</reference>
<dbReference type="PANTHER" id="PTHR47739:SF1">
    <property type="entry name" value="TRNA1(VAL) (ADENINE(37)-N6)-METHYLTRANSFERASE"/>
    <property type="match status" value="1"/>
</dbReference>
<dbReference type="RefSeq" id="WP_164129170.1">
    <property type="nucleotide sequence ID" value="NZ_JAAGOX010000011.1"/>
</dbReference>
<evidence type="ECO:0000256" key="1">
    <source>
        <dbReference type="ARBA" id="ARBA00022603"/>
    </source>
</evidence>
<proteinExistence type="predicted"/>
<keyword evidence="4" id="KW-0808">Transferase</keyword>
<gene>
    <name evidence="4" type="ORF">G0P99_09695</name>
</gene>
<dbReference type="InterPro" id="IPR029063">
    <property type="entry name" value="SAM-dependent_MTases_sf"/>
</dbReference>
<dbReference type="Pfam" id="PF05175">
    <property type="entry name" value="MTS"/>
    <property type="match status" value="1"/>
</dbReference>
<feature type="domain" description="Methyltransferase small" evidence="3">
    <location>
        <begin position="36"/>
        <end position="129"/>
    </location>
</feature>
<dbReference type="InterPro" id="IPR007848">
    <property type="entry name" value="Small_mtfrase_dom"/>
</dbReference>
<protein>
    <submittedName>
        <fullName evidence="4">Methyltransferase</fullName>
    </submittedName>
</protein>
<accession>A0A6B2NQZ5</accession>
<dbReference type="GO" id="GO:0003676">
    <property type="term" value="F:nucleic acid binding"/>
    <property type="evidence" value="ECO:0007669"/>
    <property type="project" value="InterPro"/>
</dbReference>
<dbReference type="InterPro" id="IPR050210">
    <property type="entry name" value="tRNA_Adenine-N(6)_MTase"/>
</dbReference>
<dbReference type="GO" id="GO:0008168">
    <property type="term" value="F:methyltransferase activity"/>
    <property type="evidence" value="ECO:0007669"/>
    <property type="project" value="UniProtKB-KW"/>
</dbReference>
<organism evidence="4">
    <name type="scientific">Ruegeria sp. PrR005</name>
    <dbReference type="NCBI Taxonomy" id="2706882"/>
    <lineage>
        <taxon>Bacteria</taxon>
        <taxon>Pseudomonadati</taxon>
        <taxon>Pseudomonadota</taxon>
        <taxon>Alphaproteobacteria</taxon>
        <taxon>Rhodobacterales</taxon>
        <taxon>Roseobacteraceae</taxon>
        <taxon>Ruegeria</taxon>
    </lineage>
</organism>
<name>A0A6B2NQZ5_9RHOB</name>
<dbReference type="InterPro" id="IPR002052">
    <property type="entry name" value="DNA_methylase_N6_adenine_CS"/>
</dbReference>
<dbReference type="EMBL" id="JAAGOX010000011">
    <property type="protein sequence ID" value="NDW45233.1"/>
    <property type="molecule type" value="Genomic_DNA"/>
</dbReference>
<dbReference type="CDD" id="cd02440">
    <property type="entry name" value="AdoMet_MTases"/>
    <property type="match status" value="1"/>
</dbReference>
<dbReference type="AlphaFoldDB" id="A0A6B2NQZ5"/>
<dbReference type="Gene3D" id="3.40.50.150">
    <property type="entry name" value="Vaccinia Virus protein VP39"/>
    <property type="match status" value="1"/>
</dbReference>
<dbReference type="GO" id="GO:0032259">
    <property type="term" value="P:methylation"/>
    <property type="evidence" value="ECO:0007669"/>
    <property type="project" value="UniProtKB-KW"/>
</dbReference>
<comment type="caution">
    <text evidence="4">The sequence shown here is derived from an EMBL/GenBank/DDBJ whole genome shotgun (WGS) entry which is preliminary data.</text>
</comment>
<sequence>MTDFREDQLSCDDFLGGRLRLFQPLTGYRAGVDPVFLAASVPARPGQTVLELGCGAGAAILCLGRRVSGLDLTGIELQPPYAALARRNSDLNTIPLDIVEGDISAIPAALRQRQFDHVIANPPYYRPGAHSSASDAGRAMALGEGTPLAAWVDAAARRLIHRGYLHMIVKADRLPDLLTACDSRLGSIEVLPLVPRAGRAAELMILRARKGGKAAFRLHHGLVLHEGTQHPGDRDHYVPEISRVQREAAALPWPEVR</sequence>
<keyword evidence="1 4" id="KW-0489">Methyltransferase</keyword>